<evidence type="ECO:0000313" key="2">
    <source>
        <dbReference type="EMBL" id="OKP06751.1"/>
    </source>
</evidence>
<protein>
    <recommendedName>
        <fullName evidence="1">Metalloprotease StcE beta-sandwich domain-containing protein</fullName>
    </recommendedName>
</protein>
<sequence length="308" mass="34694">MNIIQKNNPLKKPTLPQKDENGVIDVSKMENDFMLVVIDHFDTEKPKEKLNILLNGVQAEYYFIENPVPFTIHIKIPFSSLSYEDYTVTYTVTDVANIGYSEPDYVKIINSELTSTPSLSLKEITDNRVIATLSNDQENIGVKFYIATRIPSNPELYTYINTSDGNWSPLIILPATAKDGSYIIIQSNAGYYTYISTTSKPSPDFLMYTNNKFVFKYSLNNRKWTHCSGNNEFPTSGDNVKYMTPNDVITSANFMSGGQYADASTDPRGQAIMKVIDNETESVTVFAMLESDSSIYDSVELNFMSDTN</sequence>
<dbReference type="Pfam" id="PF20944">
    <property type="entry name" value="StcE_b-sandwich"/>
    <property type="match status" value="1"/>
</dbReference>
<keyword evidence="3" id="KW-1185">Reference proteome</keyword>
<reference evidence="2 3" key="1">
    <citation type="submission" date="2016-09" db="EMBL/GenBank/DDBJ databases">
        <title>Xenorhabdus thuongxuanensis sp. nov. and Xenorhabdus eapokensis sp. nov., isolated from Steinernema species.</title>
        <authorList>
            <person name="Kaempfer P."/>
            <person name="Tobias N.J."/>
            <person name="Phan Ke L."/>
            <person name="Bode H.B."/>
            <person name="Glaeser S.P."/>
        </authorList>
    </citation>
    <scope>NUCLEOTIDE SEQUENCE [LARGE SCALE GENOMIC DNA]</scope>
    <source>
        <strain evidence="2 3">30TX1</strain>
    </source>
</reference>
<dbReference type="InterPro" id="IPR048990">
    <property type="entry name" value="StcE_b-sandwich"/>
</dbReference>
<dbReference type="Gene3D" id="2.60.120.1230">
    <property type="match status" value="1"/>
</dbReference>
<dbReference type="AlphaFoldDB" id="A0A1Q5U2R3"/>
<name>A0A1Q5U2R3_9GAMM</name>
<gene>
    <name evidence="2" type="ORF">Xentx_01877</name>
</gene>
<evidence type="ECO:0000313" key="3">
    <source>
        <dbReference type="Proteomes" id="UP000186277"/>
    </source>
</evidence>
<dbReference type="EMBL" id="MKGR01000011">
    <property type="protein sequence ID" value="OKP06751.1"/>
    <property type="molecule type" value="Genomic_DNA"/>
</dbReference>
<comment type="caution">
    <text evidence="2">The sequence shown here is derived from an EMBL/GenBank/DDBJ whole genome shotgun (WGS) entry which is preliminary data.</text>
</comment>
<organism evidence="2 3">
    <name type="scientific">Xenorhabdus thuongxuanensis</name>
    <dbReference type="NCBI Taxonomy" id="1873484"/>
    <lineage>
        <taxon>Bacteria</taxon>
        <taxon>Pseudomonadati</taxon>
        <taxon>Pseudomonadota</taxon>
        <taxon>Gammaproteobacteria</taxon>
        <taxon>Enterobacterales</taxon>
        <taxon>Morganellaceae</taxon>
        <taxon>Xenorhabdus</taxon>
    </lineage>
</organism>
<proteinExistence type="predicted"/>
<accession>A0A1Q5U2R3</accession>
<evidence type="ECO:0000259" key="1">
    <source>
        <dbReference type="Pfam" id="PF20944"/>
    </source>
</evidence>
<feature type="domain" description="Metalloprotease StcE beta-sandwich" evidence="1">
    <location>
        <begin position="158"/>
        <end position="225"/>
    </location>
</feature>
<dbReference type="Proteomes" id="UP000186277">
    <property type="component" value="Unassembled WGS sequence"/>
</dbReference>